<dbReference type="RefSeq" id="WP_146014356.1">
    <property type="nucleotide sequence ID" value="NZ_CADIJZ010000025.1"/>
</dbReference>
<dbReference type="AlphaFoldDB" id="A0A6J5C6H3"/>
<organism evidence="1 2">
    <name type="scientific">Paraburkholderia rhynchosiae</name>
    <dbReference type="NCBI Taxonomy" id="487049"/>
    <lineage>
        <taxon>Bacteria</taxon>
        <taxon>Pseudomonadati</taxon>
        <taxon>Pseudomonadota</taxon>
        <taxon>Betaproteobacteria</taxon>
        <taxon>Burkholderiales</taxon>
        <taxon>Burkholderiaceae</taxon>
        <taxon>Paraburkholderia</taxon>
    </lineage>
</organism>
<sequence>MEPFNDDADVVHFINGRRVPGSGTRKQPIFKVSTAKPATAPVLAHPGTGEHTNGPEVAGLQIRTEAPDIMRRGECRQPFDR</sequence>
<evidence type="ECO:0000313" key="2">
    <source>
        <dbReference type="Proteomes" id="UP000494205"/>
    </source>
</evidence>
<dbReference type="EMBL" id="CADIJZ010000025">
    <property type="protein sequence ID" value="CAB3728685.1"/>
    <property type="molecule type" value="Genomic_DNA"/>
</dbReference>
<name>A0A6J5C6H3_9BURK</name>
<proteinExistence type="predicted"/>
<accession>A0A6J5C6H3</accession>
<reference evidence="1 2" key="1">
    <citation type="submission" date="2020-04" db="EMBL/GenBank/DDBJ databases">
        <authorList>
            <person name="De Canck E."/>
        </authorList>
    </citation>
    <scope>NUCLEOTIDE SEQUENCE [LARGE SCALE GENOMIC DNA]</scope>
    <source>
        <strain evidence="1 2">LMG 27174</strain>
    </source>
</reference>
<gene>
    <name evidence="1" type="ORF">LMG27174_05598</name>
</gene>
<protein>
    <submittedName>
        <fullName evidence="1">Uncharacterized protein</fullName>
    </submittedName>
</protein>
<dbReference type="Proteomes" id="UP000494205">
    <property type="component" value="Unassembled WGS sequence"/>
</dbReference>
<evidence type="ECO:0000313" key="1">
    <source>
        <dbReference type="EMBL" id="CAB3728685.1"/>
    </source>
</evidence>